<dbReference type="Pfam" id="PF01476">
    <property type="entry name" value="LysM"/>
    <property type="match status" value="1"/>
</dbReference>
<reference evidence="5" key="3">
    <citation type="submission" date="2022-12" db="EMBL/GenBank/DDBJ databases">
        <authorList>
            <person name="Sun Q."/>
            <person name="Kim S."/>
        </authorList>
    </citation>
    <scope>NUCLEOTIDE SEQUENCE</scope>
    <source>
        <strain evidence="5">KCTC 12344</strain>
    </source>
</reference>
<evidence type="ECO:0000313" key="8">
    <source>
        <dbReference type="Proteomes" id="UP000619512"/>
    </source>
</evidence>
<proteinExistence type="inferred from homology"/>
<dbReference type="Proteomes" id="UP000619512">
    <property type="component" value="Unassembled WGS sequence"/>
</dbReference>
<accession>A0A4P7BLI6</accession>
<feature type="domain" description="LysM" evidence="4">
    <location>
        <begin position="344"/>
        <end position="389"/>
    </location>
</feature>
<dbReference type="PROSITE" id="PS51782">
    <property type="entry name" value="LYSM"/>
    <property type="match status" value="1"/>
</dbReference>
<organism evidence="5 8">
    <name type="scientific">Pseudoduganella plicata</name>
    <dbReference type="NCBI Taxonomy" id="321984"/>
    <lineage>
        <taxon>Bacteria</taxon>
        <taxon>Pseudomonadati</taxon>
        <taxon>Pseudomonadota</taxon>
        <taxon>Betaproteobacteria</taxon>
        <taxon>Burkholderiales</taxon>
        <taxon>Oxalobacteraceae</taxon>
        <taxon>Telluria group</taxon>
        <taxon>Pseudoduganella</taxon>
    </lineage>
</organism>
<dbReference type="CDD" id="cd16894">
    <property type="entry name" value="MltD-like"/>
    <property type="match status" value="1"/>
</dbReference>
<name>A0A4P7BLI6_9BURK</name>
<gene>
    <name evidence="6" type="ORF">E1742_25495</name>
    <name evidence="5" type="ORF">GCM10007388_20980</name>
</gene>
<evidence type="ECO:0000256" key="2">
    <source>
        <dbReference type="SAM" id="MobiDB-lite"/>
    </source>
</evidence>
<evidence type="ECO:0000313" key="7">
    <source>
        <dbReference type="Proteomes" id="UP000294359"/>
    </source>
</evidence>
<evidence type="ECO:0000313" key="5">
    <source>
        <dbReference type="EMBL" id="GGY87463.1"/>
    </source>
</evidence>
<dbReference type="SMART" id="SM00257">
    <property type="entry name" value="LysM"/>
    <property type="match status" value="1"/>
</dbReference>
<dbReference type="Pfam" id="PF01464">
    <property type="entry name" value="SLT"/>
    <property type="match status" value="1"/>
</dbReference>
<keyword evidence="3" id="KW-0732">Signal</keyword>
<dbReference type="GO" id="GO:0016020">
    <property type="term" value="C:membrane"/>
    <property type="evidence" value="ECO:0007669"/>
    <property type="project" value="InterPro"/>
</dbReference>
<comment type="similarity">
    <text evidence="1">Belongs to the transglycosylase Slt family.</text>
</comment>
<dbReference type="EMBL" id="CP038026">
    <property type="protein sequence ID" value="QBQ39117.1"/>
    <property type="molecule type" value="Genomic_DNA"/>
</dbReference>
<feature type="chain" id="PRO_5044005861" evidence="3">
    <location>
        <begin position="23"/>
        <end position="459"/>
    </location>
</feature>
<dbReference type="InterPro" id="IPR000189">
    <property type="entry name" value="Transglyc_AS"/>
</dbReference>
<dbReference type="PANTHER" id="PTHR37423">
    <property type="entry name" value="SOLUBLE LYTIC MUREIN TRANSGLYCOSYLASE-RELATED"/>
    <property type="match status" value="1"/>
</dbReference>
<feature type="compositionally biased region" description="Polar residues" evidence="2">
    <location>
        <begin position="423"/>
        <end position="436"/>
    </location>
</feature>
<protein>
    <submittedName>
        <fullName evidence="6">LysM peptidoglycan-binding domain-containing protein</fullName>
    </submittedName>
</protein>
<dbReference type="EMBL" id="BMWW01000003">
    <property type="protein sequence ID" value="GGY87463.1"/>
    <property type="molecule type" value="Genomic_DNA"/>
</dbReference>
<dbReference type="SUPFAM" id="SSF53955">
    <property type="entry name" value="Lysozyme-like"/>
    <property type="match status" value="1"/>
</dbReference>
<reference evidence="5" key="1">
    <citation type="journal article" date="2014" name="Int. J. Syst. Evol. Microbiol.">
        <title>Complete genome sequence of Corynebacterium casei LMG S-19264T (=DSM 44701T), isolated from a smear-ripened cheese.</title>
        <authorList>
            <consortium name="US DOE Joint Genome Institute (JGI-PGF)"/>
            <person name="Walter F."/>
            <person name="Albersmeier A."/>
            <person name="Kalinowski J."/>
            <person name="Ruckert C."/>
        </authorList>
    </citation>
    <scope>NUCLEOTIDE SEQUENCE</scope>
    <source>
        <strain evidence="5">KCTC 12344</strain>
    </source>
</reference>
<evidence type="ECO:0000313" key="6">
    <source>
        <dbReference type="EMBL" id="QBQ39117.1"/>
    </source>
</evidence>
<dbReference type="Gene3D" id="1.10.530.10">
    <property type="match status" value="1"/>
</dbReference>
<sequence length="459" mass="50077">MRLKYTPLLAALIVAAPAISQAVESAATGDRSSLPLIPLSPAAKAPAPELASPSRHASRAAASEDAFRETDVWNRIRSGYAIPDLNNSLVARNTNWYVERPDYMARASARASLYLFHVVSELEKRNMPTELALLPFVESAFNPTAVSSANAGGMWQFMPGTGRDFNLKQNAFKDDRRSVLASTDAALTYLQRLYDMFGDWQLALAAYNWGEGSVQKAIAKNRAAGKPTDFEGLSNLMPAETRNYVPKLQALKNVVANPSRYGQTLPLIQNEPYFTAVDKTSDIDLAIAAQLAELSVDEFKALNPQFKRPVITGGEQTQILLPKENAEKFHLNLAQWGRALSTWTTHKVTGARESIASLASKFRTTPDVIRQANNIPSRGVLKAGSTILVPKLSTSANLDIPVEIAENATVAIDTNETVTKRSNYRQAKASAGSSKSPIKLVKARVSRADAGKSRRRTHN</sequence>
<feature type="signal peptide" evidence="3">
    <location>
        <begin position="1"/>
        <end position="22"/>
    </location>
</feature>
<dbReference type="InterPro" id="IPR023346">
    <property type="entry name" value="Lysozyme-like_dom_sf"/>
</dbReference>
<keyword evidence="7" id="KW-1185">Reference proteome</keyword>
<dbReference type="Proteomes" id="UP000294359">
    <property type="component" value="Chromosome"/>
</dbReference>
<feature type="region of interest" description="Disordered" evidence="2">
    <location>
        <begin position="423"/>
        <end position="459"/>
    </location>
</feature>
<dbReference type="GO" id="GO:0000270">
    <property type="term" value="P:peptidoglycan metabolic process"/>
    <property type="evidence" value="ECO:0007669"/>
    <property type="project" value="InterPro"/>
</dbReference>
<dbReference type="AlphaFoldDB" id="A0A4P7BLI6"/>
<evidence type="ECO:0000256" key="3">
    <source>
        <dbReference type="SAM" id="SignalP"/>
    </source>
</evidence>
<reference evidence="6 7" key="2">
    <citation type="submission" date="2019-03" db="EMBL/GenBank/DDBJ databases">
        <title>Draft Genome Sequences of Six Type Strains of the Genus Massilia.</title>
        <authorList>
            <person name="Miess H."/>
            <person name="Frediansyhah A."/>
            <person name="Gross H."/>
        </authorList>
    </citation>
    <scope>NUCLEOTIDE SEQUENCE [LARGE SCALE GENOMIC DNA]</scope>
    <source>
        <strain evidence="6 7">DSM 17505</strain>
    </source>
</reference>
<dbReference type="InterPro" id="IPR036779">
    <property type="entry name" value="LysM_dom_sf"/>
</dbReference>
<evidence type="ECO:0000259" key="4">
    <source>
        <dbReference type="PROSITE" id="PS51782"/>
    </source>
</evidence>
<dbReference type="PROSITE" id="PS00922">
    <property type="entry name" value="TRANSGLYCOSYLASE"/>
    <property type="match status" value="1"/>
</dbReference>
<dbReference type="GO" id="GO:0008933">
    <property type="term" value="F:peptidoglycan lytic transglycosylase activity"/>
    <property type="evidence" value="ECO:0007669"/>
    <property type="project" value="InterPro"/>
</dbReference>
<dbReference type="PANTHER" id="PTHR37423:SF2">
    <property type="entry name" value="MEMBRANE-BOUND LYTIC MUREIN TRANSGLYCOSYLASE C"/>
    <property type="match status" value="1"/>
</dbReference>
<evidence type="ECO:0000256" key="1">
    <source>
        <dbReference type="ARBA" id="ARBA00007734"/>
    </source>
</evidence>
<dbReference type="InterPro" id="IPR018392">
    <property type="entry name" value="LysM"/>
</dbReference>
<dbReference type="Gene3D" id="3.10.350.10">
    <property type="entry name" value="LysM domain"/>
    <property type="match status" value="1"/>
</dbReference>
<dbReference type="InterPro" id="IPR008258">
    <property type="entry name" value="Transglycosylase_SLT_dom_1"/>
</dbReference>
<dbReference type="OrthoDB" id="9815002at2"/>
<dbReference type="RefSeq" id="WP_134387810.1">
    <property type="nucleotide sequence ID" value="NZ_BMWW01000003.1"/>
</dbReference>